<accession>A0A8A0RSJ0</accession>
<dbReference type="InterPro" id="IPR046632">
    <property type="entry name" value="DUF6744"/>
</dbReference>
<dbReference type="Proteomes" id="UP000662904">
    <property type="component" value="Chromosome"/>
</dbReference>
<evidence type="ECO:0000313" key="2">
    <source>
        <dbReference type="Proteomes" id="UP000662904"/>
    </source>
</evidence>
<gene>
    <name evidence="1" type="ORF">H0A61_02876</name>
</gene>
<protein>
    <submittedName>
        <fullName evidence="1">Uncharacterized protein</fullName>
    </submittedName>
</protein>
<evidence type="ECO:0000313" key="1">
    <source>
        <dbReference type="EMBL" id="QSQ10468.1"/>
    </source>
</evidence>
<proteinExistence type="predicted"/>
<dbReference type="RefSeq" id="WP_206707775.1">
    <property type="nucleotide sequence ID" value="NZ_CP059066.1"/>
</dbReference>
<sequence>MKLENLAAVEKTEGADIIGYLFWYTVSDTKKTYEELENLFEKVELYKRFLPQRIRAVDAFRRAASLVDRKAVQDQNRDEKYNVLIRDISCDREFVQKKIVVEVVDEKGKQLWYYPNCADIFFDRATEEIEIDIYQYRQGVVDVAHELKAKYSELRIYYEGRHLREIVQNILREMAPVPVRPSGGVYFVPKKYEELLHKLTLLIRKFGGSSEAFMMPLINTADAKDMLRQKLMELLQKTLEELDQVSAEDKKYKINELIEKAKSIVKNTEDYRKLLAADVFMIDSMKQGIEEKIYSVQKMLKTA</sequence>
<keyword evidence="2" id="KW-1185">Reference proteome</keyword>
<dbReference type="KEGG" id="kme:H0A61_02876"/>
<dbReference type="AlphaFoldDB" id="A0A8A0RSJ0"/>
<dbReference type="EMBL" id="CP059066">
    <property type="protein sequence ID" value="QSQ10468.1"/>
    <property type="molecule type" value="Genomic_DNA"/>
</dbReference>
<dbReference type="Pfam" id="PF20529">
    <property type="entry name" value="DUF6744"/>
    <property type="match status" value="1"/>
</dbReference>
<organism evidence="1 2">
    <name type="scientific">Koleobacter methoxysyntrophicus</name>
    <dbReference type="NCBI Taxonomy" id="2751313"/>
    <lineage>
        <taxon>Bacteria</taxon>
        <taxon>Bacillati</taxon>
        <taxon>Bacillota</taxon>
        <taxon>Clostridia</taxon>
        <taxon>Koleobacterales</taxon>
        <taxon>Koleobacteraceae</taxon>
        <taxon>Koleobacter</taxon>
    </lineage>
</organism>
<name>A0A8A0RSJ0_9FIRM</name>
<reference evidence="1" key="1">
    <citation type="submission" date="2020-07" db="EMBL/GenBank/DDBJ databases">
        <title>Koleobacter methoxysyntrophicus gen. nov., sp. nov., a novel anaerobic bacterium isolated from deep subsurface oil field and proposal of Koleobacterales ord. nov. in the phylum Firmicutes.</title>
        <authorList>
            <person name="Sakamoto S."/>
            <person name="Tamaki H."/>
        </authorList>
    </citation>
    <scope>NUCLEOTIDE SEQUENCE</scope>
    <source>
        <strain evidence="1">NRmbB1</strain>
    </source>
</reference>